<protein>
    <submittedName>
        <fullName evidence="3">Uncharacterized protein</fullName>
    </submittedName>
</protein>
<evidence type="ECO:0000256" key="1">
    <source>
        <dbReference type="SAM" id="MobiDB-lite"/>
    </source>
</evidence>
<evidence type="ECO:0000313" key="2">
    <source>
        <dbReference type="EMBL" id="KAH3734930.1"/>
    </source>
</evidence>
<sequence>MKCVNSFKTLFKLRHTAIFKPSDNGPERDIVQSTKKKNLKFHKIYSHAYRLKTKSQTVSTLRENALLILEPQNKANILNRQFQDAFTPITSEAVPDKGPSPRRSMPDNNIT</sequence>
<accession>A0A9D4CYU1</accession>
<dbReference type="EMBL" id="JAIWYP010000011">
    <property type="protein sequence ID" value="KAH3734930.1"/>
    <property type="molecule type" value="Genomic_DNA"/>
</dbReference>
<name>A0A9D4CYU1_DREPO</name>
<comment type="caution">
    <text evidence="3">The sequence shown here is derived from an EMBL/GenBank/DDBJ whole genome shotgun (WGS) entry which is preliminary data.</text>
</comment>
<proteinExistence type="predicted"/>
<gene>
    <name evidence="2" type="ORF">DPMN_041390</name>
    <name evidence="3" type="ORF">DPMN_041457</name>
</gene>
<reference evidence="3" key="1">
    <citation type="journal article" date="2019" name="bioRxiv">
        <title>The Genome of the Zebra Mussel, Dreissena polymorpha: A Resource for Invasive Species Research.</title>
        <authorList>
            <person name="McCartney M.A."/>
            <person name="Auch B."/>
            <person name="Kono T."/>
            <person name="Mallez S."/>
            <person name="Zhang Y."/>
            <person name="Obille A."/>
            <person name="Becker A."/>
            <person name="Abrahante J.E."/>
            <person name="Garbe J."/>
            <person name="Badalamenti J.P."/>
            <person name="Herman A."/>
            <person name="Mangelson H."/>
            <person name="Liachko I."/>
            <person name="Sullivan S."/>
            <person name="Sone E.D."/>
            <person name="Koren S."/>
            <person name="Silverstein K.A.T."/>
            <person name="Beckman K.B."/>
            <person name="Gohl D.M."/>
        </authorList>
    </citation>
    <scope>NUCLEOTIDE SEQUENCE</scope>
    <source>
        <strain evidence="3">Duluth1</strain>
        <tissue evidence="3">Whole animal</tissue>
    </source>
</reference>
<reference evidence="3" key="2">
    <citation type="submission" date="2020-11" db="EMBL/GenBank/DDBJ databases">
        <authorList>
            <person name="McCartney M.A."/>
            <person name="Auch B."/>
            <person name="Kono T."/>
            <person name="Mallez S."/>
            <person name="Becker A."/>
            <person name="Gohl D.M."/>
            <person name="Silverstein K.A.T."/>
            <person name="Koren S."/>
            <person name="Bechman K.B."/>
            <person name="Herman A."/>
            <person name="Abrahante J.E."/>
            <person name="Garbe J."/>
        </authorList>
    </citation>
    <scope>NUCLEOTIDE SEQUENCE</scope>
    <source>
        <strain evidence="3">Duluth1</strain>
        <tissue evidence="3">Whole animal</tissue>
    </source>
</reference>
<evidence type="ECO:0000313" key="4">
    <source>
        <dbReference type="Proteomes" id="UP000828390"/>
    </source>
</evidence>
<dbReference type="EMBL" id="JAIWYP010000011">
    <property type="protein sequence ID" value="KAH3734997.1"/>
    <property type="molecule type" value="Genomic_DNA"/>
</dbReference>
<keyword evidence="4" id="KW-1185">Reference proteome</keyword>
<organism evidence="3 4">
    <name type="scientific">Dreissena polymorpha</name>
    <name type="common">Zebra mussel</name>
    <name type="synonym">Mytilus polymorpha</name>
    <dbReference type="NCBI Taxonomy" id="45954"/>
    <lineage>
        <taxon>Eukaryota</taxon>
        <taxon>Metazoa</taxon>
        <taxon>Spiralia</taxon>
        <taxon>Lophotrochozoa</taxon>
        <taxon>Mollusca</taxon>
        <taxon>Bivalvia</taxon>
        <taxon>Autobranchia</taxon>
        <taxon>Heteroconchia</taxon>
        <taxon>Euheterodonta</taxon>
        <taxon>Imparidentia</taxon>
        <taxon>Neoheterodontei</taxon>
        <taxon>Myida</taxon>
        <taxon>Dreissenoidea</taxon>
        <taxon>Dreissenidae</taxon>
        <taxon>Dreissena</taxon>
    </lineage>
</organism>
<feature type="region of interest" description="Disordered" evidence="1">
    <location>
        <begin position="88"/>
        <end position="111"/>
    </location>
</feature>
<dbReference type="Proteomes" id="UP000828390">
    <property type="component" value="Unassembled WGS sequence"/>
</dbReference>
<dbReference type="AlphaFoldDB" id="A0A9D4CYU1"/>
<evidence type="ECO:0000313" key="3">
    <source>
        <dbReference type="EMBL" id="KAH3734997.1"/>
    </source>
</evidence>